<proteinExistence type="predicted"/>
<feature type="compositionally biased region" description="Basic and acidic residues" evidence="1">
    <location>
        <begin position="635"/>
        <end position="648"/>
    </location>
</feature>
<feature type="region of interest" description="Disordered" evidence="1">
    <location>
        <begin position="794"/>
        <end position="815"/>
    </location>
</feature>
<feature type="region of interest" description="Disordered" evidence="1">
    <location>
        <begin position="839"/>
        <end position="965"/>
    </location>
</feature>
<dbReference type="AlphaFoldDB" id="A0A9P0PJJ9"/>
<dbReference type="OrthoDB" id="6431454at2759"/>
<feature type="region of interest" description="Disordered" evidence="1">
    <location>
        <begin position="738"/>
        <end position="780"/>
    </location>
</feature>
<comment type="caution">
    <text evidence="2">The sequence shown here is derived from an EMBL/GenBank/DDBJ whole genome shotgun (WGS) entry which is preliminary data.</text>
</comment>
<feature type="compositionally biased region" description="Polar residues" evidence="1">
    <location>
        <begin position="740"/>
        <end position="752"/>
    </location>
</feature>
<dbReference type="Proteomes" id="UP001152888">
    <property type="component" value="Unassembled WGS sequence"/>
</dbReference>
<feature type="compositionally biased region" description="Basic and acidic residues" evidence="1">
    <location>
        <begin position="12"/>
        <end position="21"/>
    </location>
</feature>
<reference evidence="2" key="1">
    <citation type="submission" date="2022-03" db="EMBL/GenBank/DDBJ databases">
        <authorList>
            <person name="Sayadi A."/>
        </authorList>
    </citation>
    <scope>NUCLEOTIDE SEQUENCE</scope>
</reference>
<feature type="region of interest" description="Disordered" evidence="1">
    <location>
        <begin position="1002"/>
        <end position="1035"/>
    </location>
</feature>
<sequence length="1050" mass="114433">MYLETILEETSDDLRSEDSDIDSRCSPAGWFATDSEAGSVICIDPPEDLGCESDRELACPAKRRKQDYFLSIPSTEEDLSSLSRSSSLVQFETLEKQCQEICSSSPSVYSQFSFDSLEATNRTKTVSPDSLNSPEAEDEVDYYKTLKIDVPLRKKTKDDSLLYNATRLSGSDSSDSDGTLGNSRSCDNLKTWRSFDSLPVNTKSVREKVSAENLSEDSGYSDHMTKSSSASNLKDREVRRGSRGAREDRRGYAGFSAYDGDVFTHEISGNFGISYHDLTIFNTSDTANRLDSLKSPKSSSVAMDHFAKSSSTTGAVTRTLKLDRAECVDNFRQLSCSEPDLLQACAGDDSCKVAIDTVAGSSASSVPKDLNYLSGEDSQVSHQVSPQESVAAKDWNLADFLDDSITASEESASSVPKDLDCLAGEEPQESEPEKNLVDNAVMATMENTGQYKREGSYAEAMANRVDLSDDEHSLINRNKPKLPKHAIVEFDKRVLKAISEQSLQSILSSTQNLTITTDRRVDEAFASTPISEKRNIASTPNLAAINQRNPEKSCFDEERRRSAYDIRRKNSIIKSSTSTSGLSDADEKTLSYAGSTNSKGVHFSPVVSEVNWRDSSISTVTPDRESSVYSLESSSPERRPSPPTEIHKPKARRFAYSQPNLSDNDEVSKREFEDSLRSLRQADYSKSQPDVSRLRRRGSQLVKKDKDGAVVRAYVDSDGVQYRHTHLDQGLLGAAAAHQQRGNAQHQSQLAGASSVDAMQPASAQREEIAGRGRKRSGKIGGFFQRLTGLRFSLRKNETKKKSGGGGTVDGNSNGAALLAPQQQQQQQQRVASKSDYIYIPLKGPPGSGGNGNVDRPPAASAANGGGAHAVAAKPPLPKQPPRVVHVSVKQGSRGQLHDHSPPLSSSHPEQQQSARSHHHHHRHNQQQQHRRHRTIDATPGGGHGGGSSLANASPNGAMNSADTNGANALNDHRCVGGLLETDIDTQVTVVTSANGTKARSLLDLGDGSSGRNRQQLTLQSGEERRDRPHKSMEFLLDKENLKVVEVSEK</sequence>
<accession>A0A9P0PJJ9</accession>
<feature type="compositionally biased region" description="Polar residues" evidence="1">
    <location>
        <begin position="949"/>
        <end position="965"/>
    </location>
</feature>
<feature type="compositionally biased region" description="Polar residues" evidence="1">
    <location>
        <begin position="1010"/>
        <end position="1021"/>
    </location>
</feature>
<feature type="compositionally biased region" description="Acidic residues" evidence="1">
    <location>
        <begin position="1"/>
        <end position="11"/>
    </location>
</feature>
<feature type="compositionally biased region" description="Basic and acidic residues" evidence="1">
    <location>
        <begin position="666"/>
        <end position="677"/>
    </location>
</feature>
<protein>
    <submittedName>
        <fullName evidence="2">Uncharacterized protein</fullName>
    </submittedName>
</protein>
<feature type="compositionally biased region" description="Basic residues" evidence="1">
    <location>
        <begin position="916"/>
        <end position="934"/>
    </location>
</feature>
<evidence type="ECO:0000313" key="3">
    <source>
        <dbReference type="Proteomes" id="UP001152888"/>
    </source>
</evidence>
<name>A0A9P0PJJ9_ACAOB</name>
<organism evidence="2 3">
    <name type="scientific">Acanthoscelides obtectus</name>
    <name type="common">Bean weevil</name>
    <name type="synonym">Bruchus obtectus</name>
    <dbReference type="NCBI Taxonomy" id="200917"/>
    <lineage>
        <taxon>Eukaryota</taxon>
        <taxon>Metazoa</taxon>
        <taxon>Ecdysozoa</taxon>
        <taxon>Arthropoda</taxon>
        <taxon>Hexapoda</taxon>
        <taxon>Insecta</taxon>
        <taxon>Pterygota</taxon>
        <taxon>Neoptera</taxon>
        <taxon>Endopterygota</taxon>
        <taxon>Coleoptera</taxon>
        <taxon>Polyphaga</taxon>
        <taxon>Cucujiformia</taxon>
        <taxon>Chrysomeloidea</taxon>
        <taxon>Chrysomelidae</taxon>
        <taxon>Bruchinae</taxon>
        <taxon>Bruchini</taxon>
        <taxon>Acanthoscelides</taxon>
    </lineage>
</organism>
<evidence type="ECO:0000313" key="2">
    <source>
        <dbReference type="EMBL" id="CAH1983247.1"/>
    </source>
</evidence>
<keyword evidence="3" id="KW-1185">Reference proteome</keyword>
<dbReference type="EMBL" id="CAKOFQ010006936">
    <property type="protein sequence ID" value="CAH1983247.1"/>
    <property type="molecule type" value="Genomic_DNA"/>
</dbReference>
<gene>
    <name evidence="2" type="ORF">ACAOBT_LOCUS15467</name>
</gene>
<evidence type="ECO:0000256" key="1">
    <source>
        <dbReference type="SAM" id="MobiDB-lite"/>
    </source>
</evidence>
<feature type="compositionally biased region" description="Basic and acidic residues" evidence="1">
    <location>
        <begin position="233"/>
        <end position="246"/>
    </location>
</feature>
<feature type="compositionally biased region" description="Low complexity" evidence="1">
    <location>
        <begin position="859"/>
        <end position="873"/>
    </location>
</feature>
<feature type="region of interest" description="Disordered" evidence="1">
    <location>
        <begin position="1"/>
        <end position="21"/>
    </location>
</feature>
<feature type="compositionally biased region" description="Low complexity" evidence="1">
    <location>
        <begin position="902"/>
        <end position="915"/>
    </location>
</feature>
<feature type="compositionally biased region" description="Basic and acidic residues" evidence="1">
    <location>
        <begin position="1022"/>
        <end position="1035"/>
    </location>
</feature>
<feature type="region of interest" description="Disordered" evidence="1">
    <location>
        <begin position="205"/>
        <end position="246"/>
    </location>
</feature>
<feature type="region of interest" description="Disordered" evidence="1">
    <location>
        <begin position="614"/>
        <end position="700"/>
    </location>
</feature>